<dbReference type="PROSITE" id="PS01125">
    <property type="entry name" value="ROK"/>
    <property type="match status" value="1"/>
</dbReference>
<name>A0ABP3KLQ3_9BACI</name>
<proteinExistence type="inferred from homology"/>
<protein>
    <recommendedName>
        <fullName evidence="3">Glucokinase</fullName>
        <ecNumber evidence="2">2.7.1.2</ecNumber>
    </recommendedName>
    <alternativeName>
        <fullName evidence="8">Glucose kinase</fullName>
    </alternativeName>
</protein>
<keyword evidence="4" id="KW-0808">Transferase</keyword>
<sequence>MQETYIIGVDIGGTAIKFALIEEDGKINHKWEIPTERKDQGSYIPEQIAKSVKEKLAELHITEQQILGIGAGAPGYVDVQNGVVYEAINLGWKDFHLKQRLEEFLNMEAYILNDANLAALGEHWTGAGRDSDQLIAVTLGTGVGGGIIVNGEVINGVNGTGGEIGHITATPHEGPKCNCGRQGCIETYASATGITRQALHVIETDQNTTLKDEYQAKGKLSSKDVFEQAAKGDQAAQSIIDYTADVLGKMLADLAVSINPSKIIIGGGVSQAGEQLLQPVRKSFHSYALKRVADVCQIVQAELGNDAGVAGAAYYVKQRKQF</sequence>
<gene>
    <name evidence="9" type="primary">glcK</name>
    <name evidence="9" type="ORF">GCM10008986_04060</name>
</gene>
<evidence type="ECO:0000256" key="1">
    <source>
        <dbReference type="ARBA" id="ARBA00006479"/>
    </source>
</evidence>
<dbReference type="Gene3D" id="3.30.420.40">
    <property type="match status" value="2"/>
</dbReference>
<dbReference type="EC" id="2.7.1.2" evidence="2"/>
<keyword evidence="7" id="KW-0067">ATP-binding</keyword>
<keyword evidence="6" id="KW-0418">Kinase</keyword>
<evidence type="ECO:0000256" key="3">
    <source>
        <dbReference type="ARBA" id="ARBA00014701"/>
    </source>
</evidence>
<dbReference type="NCBIfam" id="TIGR00744">
    <property type="entry name" value="ROK_glcA_fam"/>
    <property type="match status" value="1"/>
</dbReference>
<evidence type="ECO:0000256" key="4">
    <source>
        <dbReference type="ARBA" id="ARBA00022679"/>
    </source>
</evidence>
<dbReference type="InterPro" id="IPR000600">
    <property type="entry name" value="ROK"/>
</dbReference>
<evidence type="ECO:0000256" key="7">
    <source>
        <dbReference type="ARBA" id="ARBA00022840"/>
    </source>
</evidence>
<dbReference type="PANTHER" id="PTHR18964">
    <property type="entry name" value="ROK (REPRESSOR, ORF, KINASE) FAMILY"/>
    <property type="match status" value="1"/>
</dbReference>
<dbReference type="SUPFAM" id="SSF53067">
    <property type="entry name" value="Actin-like ATPase domain"/>
    <property type="match status" value="1"/>
</dbReference>
<dbReference type="InterPro" id="IPR049874">
    <property type="entry name" value="ROK_cs"/>
</dbReference>
<dbReference type="Pfam" id="PF00480">
    <property type="entry name" value="ROK"/>
    <property type="match status" value="1"/>
</dbReference>
<evidence type="ECO:0000313" key="9">
    <source>
        <dbReference type="EMBL" id="GAA0482383.1"/>
    </source>
</evidence>
<evidence type="ECO:0000256" key="6">
    <source>
        <dbReference type="ARBA" id="ARBA00022777"/>
    </source>
</evidence>
<comment type="caution">
    <text evidence="9">The sequence shown here is derived from an EMBL/GenBank/DDBJ whole genome shotgun (WGS) entry which is preliminary data.</text>
</comment>
<keyword evidence="10" id="KW-1185">Reference proteome</keyword>
<comment type="similarity">
    <text evidence="1">Belongs to the ROK (NagC/XylR) family.</text>
</comment>
<evidence type="ECO:0000313" key="10">
    <source>
        <dbReference type="Proteomes" id="UP001500880"/>
    </source>
</evidence>
<dbReference type="PANTHER" id="PTHR18964:SF149">
    <property type="entry name" value="BIFUNCTIONAL UDP-N-ACETYLGLUCOSAMINE 2-EPIMERASE_N-ACETYLMANNOSAMINE KINASE"/>
    <property type="match status" value="1"/>
</dbReference>
<accession>A0ABP3KLQ3</accession>
<reference evidence="10" key="1">
    <citation type="journal article" date="2019" name="Int. J. Syst. Evol. Microbiol.">
        <title>The Global Catalogue of Microorganisms (GCM) 10K type strain sequencing project: providing services to taxonomists for standard genome sequencing and annotation.</title>
        <authorList>
            <consortium name="The Broad Institute Genomics Platform"/>
            <consortium name="The Broad Institute Genome Sequencing Center for Infectious Disease"/>
            <person name="Wu L."/>
            <person name="Ma J."/>
        </authorList>
    </citation>
    <scope>NUCLEOTIDE SEQUENCE [LARGE SCALE GENOMIC DNA]</scope>
    <source>
        <strain evidence="10">JCM 12389</strain>
    </source>
</reference>
<organism evidence="9 10">
    <name type="scientific">Salinibacillus aidingensis</name>
    <dbReference type="NCBI Taxonomy" id="237684"/>
    <lineage>
        <taxon>Bacteria</taxon>
        <taxon>Bacillati</taxon>
        <taxon>Bacillota</taxon>
        <taxon>Bacilli</taxon>
        <taxon>Bacillales</taxon>
        <taxon>Bacillaceae</taxon>
        <taxon>Salinibacillus</taxon>
    </lineage>
</organism>
<evidence type="ECO:0000256" key="5">
    <source>
        <dbReference type="ARBA" id="ARBA00022741"/>
    </source>
</evidence>
<dbReference type="Proteomes" id="UP001500880">
    <property type="component" value="Unassembled WGS sequence"/>
</dbReference>
<evidence type="ECO:0000256" key="2">
    <source>
        <dbReference type="ARBA" id="ARBA00012323"/>
    </source>
</evidence>
<dbReference type="InterPro" id="IPR004654">
    <property type="entry name" value="ROK_glcA"/>
</dbReference>
<evidence type="ECO:0000256" key="8">
    <source>
        <dbReference type="ARBA" id="ARBA00032386"/>
    </source>
</evidence>
<dbReference type="InterPro" id="IPR043129">
    <property type="entry name" value="ATPase_NBD"/>
</dbReference>
<dbReference type="RefSeq" id="WP_343836982.1">
    <property type="nucleotide sequence ID" value="NZ_BAAADO010000001.1"/>
</dbReference>
<keyword evidence="5" id="KW-0547">Nucleotide-binding</keyword>
<dbReference type="EMBL" id="BAAADO010000001">
    <property type="protein sequence ID" value="GAA0482383.1"/>
    <property type="molecule type" value="Genomic_DNA"/>
</dbReference>